<evidence type="ECO:0000313" key="2">
    <source>
        <dbReference type="Proteomes" id="UP000250235"/>
    </source>
</evidence>
<gene>
    <name evidence="1" type="ORF">F511_39451</name>
</gene>
<evidence type="ECO:0000313" key="1">
    <source>
        <dbReference type="EMBL" id="KZV38954.1"/>
    </source>
</evidence>
<dbReference type="EMBL" id="KV001402">
    <property type="protein sequence ID" value="KZV38954.1"/>
    <property type="molecule type" value="Genomic_DNA"/>
</dbReference>
<name>A0A2Z7BX36_9LAMI</name>
<dbReference type="AlphaFoldDB" id="A0A2Z7BX36"/>
<proteinExistence type="predicted"/>
<keyword evidence="2" id="KW-1185">Reference proteome</keyword>
<dbReference type="Proteomes" id="UP000250235">
    <property type="component" value="Unassembled WGS sequence"/>
</dbReference>
<reference evidence="1 2" key="1">
    <citation type="journal article" date="2015" name="Proc. Natl. Acad. Sci. U.S.A.">
        <title>The resurrection genome of Boea hygrometrica: A blueprint for survival of dehydration.</title>
        <authorList>
            <person name="Xiao L."/>
            <person name="Yang G."/>
            <person name="Zhang L."/>
            <person name="Yang X."/>
            <person name="Zhao S."/>
            <person name="Ji Z."/>
            <person name="Zhou Q."/>
            <person name="Hu M."/>
            <person name="Wang Y."/>
            <person name="Chen M."/>
            <person name="Xu Y."/>
            <person name="Jin H."/>
            <person name="Xiao X."/>
            <person name="Hu G."/>
            <person name="Bao F."/>
            <person name="Hu Y."/>
            <person name="Wan P."/>
            <person name="Li L."/>
            <person name="Deng X."/>
            <person name="Kuang T."/>
            <person name="Xiang C."/>
            <person name="Zhu J.K."/>
            <person name="Oliver M.J."/>
            <person name="He Y."/>
        </authorList>
    </citation>
    <scope>NUCLEOTIDE SEQUENCE [LARGE SCALE GENOMIC DNA]</scope>
    <source>
        <strain evidence="2">cv. XS01</strain>
    </source>
</reference>
<organism evidence="1 2">
    <name type="scientific">Dorcoceras hygrometricum</name>
    <dbReference type="NCBI Taxonomy" id="472368"/>
    <lineage>
        <taxon>Eukaryota</taxon>
        <taxon>Viridiplantae</taxon>
        <taxon>Streptophyta</taxon>
        <taxon>Embryophyta</taxon>
        <taxon>Tracheophyta</taxon>
        <taxon>Spermatophyta</taxon>
        <taxon>Magnoliopsida</taxon>
        <taxon>eudicotyledons</taxon>
        <taxon>Gunneridae</taxon>
        <taxon>Pentapetalae</taxon>
        <taxon>asterids</taxon>
        <taxon>lamiids</taxon>
        <taxon>Lamiales</taxon>
        <taxon>Gesneriaceae</taxon>
        <taxon>Didymocarpoideae</taxon>
        <taxon>Trichosporeae</taxon>
        <taxon>Loxocarpinae</taxon>
        <taxon>Dorcoceras</taxon>
    </lineage>
</organism>
<protein>
    <submittedName>
        <fullName evidence="1">Uncharacterized protein</fullName>
    </submittedName>
</protein>
<sequence>MMTSRLLPQACPTDMMTSSKPFLDFFQSAMLTSSLLLLAFSTRYADVIIADTSSCVTDSRLLLFILFFDISSSRLHRFCSRSHFRMRPVLFPPKWSNEQDSLRCTSSNVQHLVVSSIHKLLTAKSNFSAASLLFFISFYNRYDDVTVAATSFFNRYDDVMVAATSFFNRYDDVMVAATSFFNRYDDVMVAATSFINRYDDVIVAATSFFNRYDDIIKAVSRFLSISNADVIVAAPRFLQ</sequence>
<accession>A0A2Z7BX36</accession>